<dbReference type="GO" id="GO:0008168">
    <property type="term" value="F:methyltransferase activity"/>
    <property type="evidence" value="ECO:0007669"/>
    <property type="project" value="UniProtKB-KW"/>
</dbReference>
<dbReference type="GO" id="GO:0008725">
    <property type="term" value="F:DNA-3-methyladenine glycosylase activity"/>
    <property type="evidence" value="ECO:0007669"/>
    <property type="project" value="TreeGrafter"/>
</dbReference>
<dbReference type="Proteomes" id="UP000001062">
    <property type="component" value="Chromosome"/>
</dbReference>
<dbReference type="SUPFAM" id="SSF55945">
    <property type="entry name" value="TATA-box binding protein-like"/>
    <property type="match status" value="1"/>
</dbReference>
<sequence>MLDTNVCSKARLSRDPRFDGKFFIAVKTTGIYCRTICPVRTPKEENVTYFPNAVLAADAGFRPCLRCRPDSAPGSPAWKGVGATLERAIKIIDEGYLQAHSLQQLATRLGVTDRYLRKLFRQHIGVSPKRYALYQQCLFAKKLLHQTPLPVSQIALASGFNSIRRFNDCFKNQLNLSPTQIREEKSAKTSVIRLTLAYRPPLNWPHLVQFLKRRMIPTMEWCDDNGYGRTFELNGTKGHFTLRHEPEAHQFQTDIEIDDIRALKAVVNNIRRLFDLDSDLTVIESDLSNALGTHFPLTSGIRLPGIWSLYEAGIRAILGQQISVTAAKNLVAQLVEELGEDVMKESQQLKHFPTPTAVSQSDLAFLKIPQSRKNTLIQFSHYYCNAASPDDTDEWNSITGIGHWTIQYARLRGLSDPNILLVGDLGVKKAIKQSKANIDPTLASPWNSYLTFQLWSKLS</sequence>
<keyword evidence="11" id="KW-0234">DNA repair</keyword>
<dbReference type="SMART" id="SM00342">
    <property type="entry name" value="HTH_ARAC"/>
    <property type="match status" value="1"/>
</dbReference>
<dbReference type="KEGG" id="mme:Marme_2876"/>
<dbReference type="SUPFAM" id="SSF48150">
    <property type="entry name" value="DNA-glycosylase"/>
    <property type="match status" value="1"/>
</dbReference>
<reference evidence="13 14" key="1">
    <citation type="journal article" date="2012" name="Stand. Genomic Sci.">
        <title>Complete genome sequence of the melanogenic marine bacterium Marinomonas mediterranea type strain (MMB-1(T)).</title>
        <authorList>
            <person name="Lucas-Elio P."/>
            <person name="Goodwin L."/>
            <person name="Woyke T."/>
            <person name="Pitluck S."/>
            <person name="Nolan M."/>
            <person name="Kyrpides N.C."/>
            <person name="Detter J.C."/>
            <person name="Copeland A."/>
            <person name="Teshima H."/>
            <person name="Bruce D."/>
            <person name="Detter C."/>
            <person name="Tapia R."/>
            <person name="Han S."/>
            <person name="Land M.L."/>
            <person name="Ivanova N."/>
            <person name="Mikhailova N."/>
            <person name="Johnston A.W."/>
            <person name="Sanchez-Amat A."/>
        </authorList>
    </citation>
    <scope>NUCLEOTIDE SEQUENCE [LARGE SCALE GENOMIC DNA]</scope>
    <source>
        <strain evidence="14">ATCC 700492 / JCM 21426 / NBRC 103028 / MMB-1</strain>
    </source>
</reference>
<comment type="cofactor">
    <cofactor evidence="1">
        <name>Zn(2+)</name>
        <dbReference type="ChEBI" id="CHEBI:29105"/>
    </cofactor>
</comment>
<dbReference type="GO" id="GO:0006285">
    <property type="term" value="P:base-excision repair, AP site formation"/>
    <property type="evidence" value="ECO:0007669"/>
    <property type="project" value="TreeGrafter"/>
</dbReference>
<dbReference type="Pfam" id="PF12833">
    <property type="entry name" value="HTH_18"/>
    <property type="match status" value="1"/>
</dbReference>
<keyword evidence="7" id="KW-0805">Transcription regulation</keyword>
<keyword evidence="5" id="KW-0227">DNA damage</keyword>
<dbReference type="InterPro" id="IPR051912">
    <property type="entry name" value="Alkylbase_DNA_Glycosylase/TA"/>
</dbReference>
<accession>F2JZY6</accession>
<dbReference type="Gene3D" id="3.40.10.10">
    <property type="entry name" value="DNA Methylphosphotriester Repair Domain"/>
    <property type="match status" value="1"/>
</dbReference>
<evidence type="ECO:0000256" key="6">
    <source>
        <dbReference type="ARBA" id="ARBA00022833"/>
    </source>
</evidence>
<keyword evidence="2" id="KW-0489">Methyltransferase</keyword>
<dbReference type="GO" id="GO:0006307">
    <property type="term" value="P:DNA alkylation repair"/>
    <property type="evidence" value="ECO:0007669"/>
    <property type="project" value="TreeGrafter"/>
</dbReference>
<dbReference type="InterPro" id="IPR009057">
    <property type="entry name" value="Homeodomain-like_sf"/>
</dbReference>
<dbReference type="FunFam" id="3.40.10.10:FF:000001">
    <property type="entry name" value="DNA-3-methyladenine glycosylase 2"/>
    <property type="match status" value="1"/>
</dbReference>
<keyword evidence="9" id="KW-0010">Activator</keyword>
<dbReference type="InterPro" id="IPR037046">
    <property type="entry name" value="AlkA_N_sf"/>
</dbReference>
<dbReference type="Pfam" id="PF06029">
    <property type="entry name" value="AlkA_N"/>
    <property type="match status" value="1"/>
</dbReference>
<dbReference type="SUPFAM" id="SSF46689">
    <property type="entry name" value="Homeodomain-like"/>
    <property type="match status" value="2"/>
</dbReference>
<keyword evidence="14" id="KW-1185">Reference proteome</keyword>
<dbReference type="InterPro" id="IPR011257">
    <property type="entry name" value="DNA_glycosylase"/>
</dbReference>
<evidence type="ECO:0000256" key="2">
    <source>
        <dbReference type="ARBA" id="ARBA00022603"/>
    </source>
</evidence>
<evidence type="ECO:0000313" key="14">
    <source>
        <dbReference type="Proteomes" id="UP000001062"/>
    </source>
</evidence>
<dbReference type="SMART" id="SM01009">
    <property type="entry name" value="AlkA_N"/>
    <property type="match status" value="1"/>
</dbReference>
<dbReference type="PANTHER" id="PTHR43003:SF13">
    <property type="entry name" value="DNA-3-METHYLADENINE GLYCOSYLASE 2"/>
    <property type="match status" value="1"/>
</dbReference>
<dbReference type="HOGENOM" id="CLU_000445_72_6_6"/>
<dbReference type="OrthoDB" id="9811249at2"/>
<dbReference type="SUPFAM" id="SSF57884">
    <property type="entry name" value="Ada DNA repair protein, N-terminal domain (N-Ada 10)"/>
    <property type="match status" value="1"/>
</dbReference>
<protein>
    <submittedName>
        <fullName evidence="13">Transcriptional regulator, AraC family</fullName>
    </submittedName>
</protein>
<evidence type="ECO:0000256" key="10">
    <source>
        <dbReference type="ARBA" id="ARBA00023163"/>
    </source>
</evidence>
<keyword evidence="4" id="KW-0479">Metal-binding</keyword>
<dbReference type="Gene3D" id="3.30.310.20">
    <property type="entry name" value="DNA-3-methyladenine glycosylase AlkA, N-terminal domain"/>
    <property type="match status" value="1"/>
</dbReference>
<evidence type="ECO:0000259" key="12">
    <source>
        <dbReference type="PROSITE" id="PS01124"/>
    </source>
</evidence>
<keyword evidence="6" id="KW-0862">Zinc</keyword>
<keyword evidence="3" id="KW-0808">Transferase</keyword>
<dbReference type="InterPro" id="IPR035451">
    <property type="entry name" value="Ada-like_dom_sf"/>
</dbReference>
<dbReference type="GO" id="GO:0043916">
    <property type="term" value="F:DNA-7-methylguanine glycosylase activity"/>
    <property type="evidence" value="ECO:0007669"/>
    <property type="project" value="TreeGrafter"/>
</dbReference>
<evidence type="ECO:0000256" key="9">
    <source>
        <dbReference type="ARBA" id="ARBA00023159"/>
    </source>
</evidence>
<keyword evidence="10" id="KW-0804">Transcription</keyword>
<dbReference type="InterPro" id="IPR018060">
    <property type="entry name" value="HTH_AraC"/>
</dbReference>
<gene>
    <name evidence="13" type="ordered locus">Marme_2876</name>
</gene>
<feature type="domain" description="HTH araC/xylS-type" evidence="12">
    <location>
        <begin position="86"/>
        <end position="184"/>
    </location>
</feature>
<dbReference type="GO" id="GO:0032259">
    <property type="term" value="P:methylation"/>
    <property type="evidence" value="ECO:0007669"/>
    <property type="project" value="UniProtKB-KW"/>
</dbReference>
<keyword evidence="8" id="KW-0238">DNA-binding</keyword>
<dbReference type="Gene3D" id="1.10.10.60">
    <property type="entry name" value="Homeodomain-like"/>
    <property type="match status" value="1"/>
</dbReference>
<evidence type="ECO:0000256" key="3">
    <source>
        <dbReference type="ARBA" id="ARBA00022679"/>
    </source>
</evidence>
<dbReference type="eggNOG" id="COG0122">
    <property type="taxonomic scope" value="Bacteria"/>
</dbReference>
<dbReference type="STRING" id="717774.Marme_2876"/>
<dbReference type="Gene3D" id="1.10.340.30">
    <property type="entry name" value="Hypothetical protein, domain 2"/>
    <property type="match status" value="1"/>
</dbReference>
<dbReference type="PANTHER" id="PTHR43003">
    <property type="entry name" value="DNA-3-METHYLADENINE GLYCOSYLASE"/>
    <property type="match status" value="1"/>
</dbReference>
<dbReference type="EMBL" id="CP002583">
    <property type="protein sequence ID" value="ADZ92098.1"/>
    <property type="molecule type" value="Genomic_DNA"/>
</dbReference>
<organism evidence="13 14">
    <name type="scientific">Marinomonas mediterranea (strain ATCC 700492 / JCM 21426 / NBRC 103028 / MMB-1)</name>
    <dbReference type="NCBI Taxonomy" id="717774"/>
    <lineage>
        <taxon>Bacteria</taxon>
        <taxon>Pseudomonadati</taxon>
        <taxon>Pseudomonadota</taxon>
        <taxon>Gammaproteobacteria</taxon>
        <taxon>Oceanospirillales</taxon>
        <taxon>Oceanospirillaceae</taxon>
        <taxon>Marinomonas</taxon>
    </lineage>
</organism>
<dbReference type="GO" id="GO:0032131">
    <property type="term" value="F:alkylated DNA binding"/>
    <property type="evidence" value="ECO:0007669"/>
    <property type="project" value="TreeGrafter"/>
</dbReference>
<evidence type="ECO:0000256" key="7">
    <source>
        <dbReference type="ARBA" id="ARBA00023015"/>
    </source>
</evidence>
<dbReference type="GO" id="GO:0043565">
    <property type="term" value="F:sequence-specific DNA binding"/>
    <property type="evidence" value="ECO:0007669"/>
    <property type="project" value="InterPro"/>
</dbReference>
<evidence type="ECO:0000256" key="1">
    <source>
        <dbReference type="ARBA" id="ARBA00001947"/>
    </source>
</evidence>
<dbReference type="eggNOG" id="COG2169">
    <property type="taxonomic scope" value="Bacteria"/>
</dbReference>
<dbReference type="GO" id="GO:0005737">
    <property type="term" value="C:cytoplasm"/>
    <property type="evidence" value="ECO:0007669"/>
    <property type="project" value="TreeGrafter"/>
</dbReference>
<evidence type="ECO:0000256" key="5">
    <source>
        <dbReference type="ARBA" id="ARBA00022763"/>
    </source>
</evidence>
<evidence type="ECO:0000256" key="4">
    <source>
        <dbReference type="ARBA" id="ARBA00022723"/>
    </source>
</evidence>
<name>F2JZY6_MARM1</name>
<dbReference type="GO" id="GO:0008270">
    <property type="term" value="F:zinc ion binding"/>
    <property type="evidence" value="ECO:0007669"/>
    <property type="project" value="InterPro"/>
</dbReference>
<dbReference type="GO" id="GO:0003700">
    <property type="term" value="F:DNA-binding transcription factor activity"/>
    <property type="evidence" value="ECO:0007669"/>
    <property type="project" value="InterPro"/>
</dbReference>
<evidence type="ECO:0000256" key="8">
    <source>
        <dbReference type="ARBA" id="ARBA00023125"/>
    </source>
</evidence>
<dbReference type="RefSeq" id="WP_013662001.1">
    <property type="nucleotide sequence ID" value="NC_015276.1"/>
</dbReference>
<dbReference type="AlphaFoldDB" id="F2JZY6"/>
<dbReference type="PROSITE" id="PS01124">
    <property type="entry name" value="HTH_ARAC_FAMILY_2"/>
    <property type="match status" value="1"/>
</dbReference>
<evidence type="ECO:0000313" key="13">
    <source>
        <dbReference type="EMBL" id="ADZ92098.1"/>
    </source>
</evidence>
<dbReference type="PATRIC" id="fig|717774.3.peg.2961"/>
<dbReference type="InterPro" id="IPR004026">
    <property type="entry name" value="Ada_DNA_repair_Zn-bd"/>
</dbReference>
<dbReference type="GO" id="GO:0032993">
    <property type="term" value="C:protein-DNA complex"/>
    <property type="evidence" value="ECO:0007669"/>
    <property type="project" value="TreeGrafter"/>
</dbReference>
<dbReference type="Pfam" id="PF02805">
    <property type="entry name" value="Ada_Zn_binding"/>
    <property type="match status" value="1"/>
</dbReference>
<proteinExistence type="predicted"/>
<dbReference type="InterPro" id="IPR010316">
    <property type="entry name" value="AlkA_N"/>
</dbReference>
<evidence type="ECO:0000256" key="11">
    <source>
        <dbReference type="ARBA" id="ARBA00023204"/>
    </source>
</evidence>